<proteinExistence type="predicted"/>
<gene>
    <name evidence="7" type="ORF">DJ019_12805</name>
</gene>
<evidence type="ECO:0000256" key="1">
    <source>
        <dbReference type="ARBA" id="ARBA00022729"/>
    </source>
</evidence>
<reference evidence="7 8" key="1">
    <citation type="submission" date="2018-05" db="EMBL/GenBank/DDBJ databases">
        <authorList>
            <person name="Lanie J.A."/>
            <person name="Ng W.-L."/>
            <person name="Kazmierczak K.M."/>
            <person name="Andrzejewski T.M."/>
            <person name="Davidsen T.M."/>
            <person name="Wayne K.J."/>
            <person name="Tettelin H."/>
            <person name="Glass J.I."/>
            <person name="Rusch D."/>
            <person name="Podicherti R."/>
            <person name="Tsui H.-C.T."/>
            <person name="Winkler M.E."/>
        </authorList>
    </citation>
    <scope>NUCLEOTIDE SEQUENCE [LARGE SCALE GENOMIC DNA]</scope>
    <source>
        <strain evidence="7 8">BUT-10</strain>
    </source>
</reference>
<dbReference type="EMBL" id="QFYS01000005">
    <property type="protein sequence ID" value="RAK65038.1"/>
    <property type="molecule type" value="Genomic_DNA"/>
</dbReference>
<accession>A0A328BJ95</accession>
<dbReference type="InterPro" id="IPR013424">
    <property type="entry name" value="Ice-binding_C"/>
</dbReference>
<comment type="caution">
    <text evidence="7">The sequence shown here is derived from an EMBL/GenBank/DDBJ whole genome shotgun (WGS) entry which is preliminary data.</text>
</comment>
<dbReference type="NCBIfam" id="TIGR02595">
    <property type="entry name" value="PEP_CTERM"/>
    <property type="match status" value="1"/>
</dbReference>
<dbReference type="RefSeq" id="WP_111276576.1">
    <property type="nucleotide sequence ID" value="NZ_QFYS01000005.1"/>
</dbReference>
<feature type="chain" id="PRO_5016400133" description="Laminin IV type A domain-containing protein" evidence="5">
    <location>
        <begin position="24"/>
        <end position="226"/>
    </location>
</feature>
<evidence type="ECO:0000256" key="5">
    <source>
        <dbReference type="SAM" id="SignalP"/>
    </source>
</evidence>
<keyword evidence="3" id="KW-1015">Disulfide bond</keyword>
<feature type="signal peptide" evidence="5">
    <location>
        <begin position="1"/>
        <end position="23"/>
    </location>
</feature>
<organism evidence="7 8">
    <name type="scientific">Phenylobacterium kunshanense</name>
    <dbReference type="NCBI Taxonomy" id="1445034"/>
    <lineage>
        <taxon>Bacteria</taxon>
        <taxon>Pseudomonadati</taxon>
        <taxon>Pseudomonadota</taxon>
        <taxon>Alphaproteobacteria</taxon>
        <taxon>Caulobacterales</taxon>
        <taxon>Caulobacteraceae</taxon>
        <taxon>Phenylobacterium</taxon>
    </lineage>
</organism>
<evidence type="ECO:0000313" key="8">
    <source>
        <dbReference type="Proteomes" id="UP000249524"/>
    </source>
</evidence>
<name>A0A328BJ95_9CAUL</name>
<sequence>MRKLFTAPIAALALAAAAPTAHAATTISSTFDTGAEGWTFGSYLGFGGIGVTWDSASQAIVKPNHGFGDFGFIASSAYLGDKSDFLNGTFSFDLAASAPSAQYANRPPLVLTGANGKVIFADSLGLPSPGFTTFSIKLNASSFYSGSPTGTRTNVSASQFEAILADLEQVQVWGDWSPSVETARLDNVAMAANAGVPEPATWALMIMGFGGAGAALRRRRVAVAAI</sequence>
<keyword evidence="8" id="KW-1185">Reference proteome</keyword>
<dbReference type="OrthoDB" id="8565802at2"/>
<feature type="domain" description="Laminin IV type A" evidence="6">
    <location>
        <begin position="33"/>
        <end position="225"/>
    </location>
</feature>
<dbReference type="Proteomes" id="UP000249524">
    <property type="component" value="Unassembled WGS sequence"/>
</dbReference>
<evidence type="ECO:0000256" key="3">
    <source>
        <dbReference type="ARBA" id="ARBA00023157"/>
    </source>
</evidence>
<keyword evidence="1 5" id="KW-0732">Signal</keyword>
<keyword evidence="4" id="KW-0325">Glycoprotein</keyword>
<dbReference type="NCBIfam" id="NF035944">
    <property type="entry name" value="PEPxxWA-CTERM"/>
    <property type="match status" value="1"/>
</dbReference>
<protein>
    <recommendedName>
        <fullName evidence="6">Laminin IV type A domain-containing protein</fullName>
    </recommendedName>
</protein>
<evidence type="ECO:0000259" key="6">
    <source>
        <dbReference type="PROSITE" id="PS51115"/>
    </source>
</evidence>
<evidence type="ECO:0000256" key="4">
    <source>
        <dbReference type="ARBA" id="ARBA00023180"/>
    </source>
</evidence>
<dbReference type="Pfam" id="PF00052">
    <property type="entry name" value="Laminin_B"/>
    <property type="match status" value="1"/>
</dbReference>
<evidence type="ECO:0000256" key="2">
    <source>
        <dbReference type="ARBA" id="ARBA00022737"/>
    </source>
</evidence>
<dbReference type="Pfam" id="PF07589">
    <property type="entry name" value="PEP-CTERM"/>
    <property type="match status" value="1"/>
</dbReference>
<dbReference type="PROSITE" id="PS51115">
    <property type="entry name" value="LAMININ_IVA"/>
    <property type="match status" value="1"/>
</dbReference>
<keyword evidence="2" id="KW-0677">Repeat</keyword>
<dbReference type="AlphaFoldDB" id="A0A328BJ95"/>
<dbReference type="InterPro" id="IPR000034">
    <property type="entry name" value="Laminin_IV"/>
</dbReference>
<evidence type="ECO:0000313" key="7">
    <source>
        <dbReference type="EMBL" id="RAK65038.1"/>
    </source>
</evidence>